<evidence type="ECO:0000313" key="11">
    <source>
        <dbReference type="EMBL" id="CAG8520448.1"/>
    </source>
</evidence>
<keyword evidence="12" id="KW-1185">Reference proteome</keyword>
<protein>
    <recommendedName>
        <fullName evidence="2">RNA-binding protein 48</fullName>
    </recommendedName>
</protein>
<keyword evidence="5 8" id="KW-0694">RNA-binding</keyword>
<dbReference type="InterPro" id="IPR000504">
    <property type="entry name" value="RRM_dom"/>
</dbReference>
<dbReference type="OrthoDB" id="78358at2759"/>
<dbReference type="FunFam" id="3.30.70.330:FF:000424">
    <property type="entry name" value="RNA-binding protein 48 isoform X4"/>
    <property type="match status" value="1"/>
</dbReference>
<dbReference type="GO" id="GO:0008380">
    <property type="term" value="P:RNA splicing"/>
    <property type="evidence" value="ECO:0007669"/>
    <property type="project" value="UniProtKB-KW"/>
</dbReference>
<evidence type="ECO:0000256" key="8">
    <source>
        <dbReference type="PROSITE-ProRule" id="PRU00176"/>
    </source>
</evidence>
<dbReference type="AlphaFoldDB" id="A0A9N9A8K0"/>
<sequence length="252" mass="28707">MNERHFDKPAENRPKYRAGRKLTAVKVYTVNQESRYLVIENVPALRLTDKLVELVSLYGAVEEYRHLDDYPSEEFTDVYWIKFRDLKEARAAKKQLDDKVFYQSPLRVRYGPEYESIEDTRQKLQDRRNTVALKLRGQNYENEPPIPGVGYPSVSTPAPTPRPTLTASASASQPIAGSISTAYKEETDVNSSLPIDPISSTVLSIRQKLKSASSVKSPHSSRNEIKSTKVLGKAYYDNKVEDSNVPKRRKRI</sequence>
<dbReference type="GO" id="GO:0006397">
    <property type="term" value="P:mRNA processing"/>
    <property type="evidence" value="ECO:0007669"/>
    <property type="project" value="UniProtKB-KW"/>
</dbReference>
<evidence type="ECO:0000256" key="7">
    <source>
        <dbReference type="ARBA" id="ARBA00035004"/>
    </source>
</evidence>
<dbReference type="PROSITE" id="PS50102">
    <property type="entry name" value="RRM"/>
    <property type="match status" value="1"/>
</dbReference>
<reference evidence="11" key="1">
    <citation type="submission" date="2021-06" db="EMBL/GenBank/DDBJ databases">
        <authorList>
            <person name="Kallberg Y."/>
            <person name="Tangrot J."/>
            <person name="Rosling A."/>
        </authorList>
    </citation>
    <scope>NUCLEOTIDE SEQUENCE</scope>
    <source>
        <strain evidence="11">IA702</strain>
    </source>
</reference>
<dbReference type="InterPro" id="IPR035979">
    <property type="entry name" value="RBD_domain_sf"/>
</dbReference>
<evidence type="ECO:0000313" key="12">
    <source>
        <dbReference type="Proteomes" id="UP000789572"/>
    </source>
</evidence>
<dbReference type="InterPro" id="IPR034264">
    <property type="entry name" value="RBM48_RRM"/>
</dbReference>
<feature type="region of interest" description="Disordered" evidence="9">
    <location>
        <begin position="142"/>
        <end position="173"/>
    </location>
</feature>
<dbReference type="PANTHER" id="PTHR20957:SF0">
    <property type="entry name" value="RNA-BINDING PROTEIN 48"/>
    <property type="match status" value="1"/>
</dbReference>
<proteinExistence type="inferred from homology"/>
<feature type="domain" description="RRM" evidence="10">
    <location>
        <begin position="35"/>
        <end position="113"/>
    </location>
</feature>
<evidence type="ECO:0000256" key="3">
    <source>
        <dbReference type="ARBA" id="ARBA00022664"/>
    </source>
</evidence>
<evidence type="ECO:0000256" key="5">
    <source>
        <dbReference type="ARBA" id="ARBA00022884"/>
    </source>
</evidence>
<feature type="compositionally biased region" description="Low complexity" evidence="9">
    <location>
        <begin position="163"/>
        <end position="172"/>
    </location>
</feature>
<evidence type="ECO:0000256" key="1">
    <source>
        <dbReference type="ARBA" id="ARBA00006938"/>
    </source>
</evidence>
<dbReference type="GO" id="GO:0003723">
    <property type="term" value="F:RNA binding"/>
    <property type="evidence" value="ECO:0007669"/>
    <property type="project" value="UniProtKB-UniRule"/>
</dbReference>
<dbReference type="InterPro" id="IPR012677">
    <property type="entry name" value="Nucleotide-bd_a/b_plait_sf"/>
</dbReference>
<evidence type="ECO:0000256" key="9">
    <source>
        <dbReference type="SAM" id="MobiDB-lite"/>
    </source>
</evidence>
<evidence type="ECO:0000256" key="2">
    <source>
        <dbReference type="ARBA" id="ARBA00015189"/>
    </source>
</evidence>
<dbReference type="SUPFAM" id="SSF54928">
    <property type="entry name" value="RNA-binding domain, RBD"/>
    <property type="match status" value="1"/>
</dbReference>
<dbReference type="GO" id="GO:0005681">
    <property type="term" value="C:spliceosomal complex"/>
    <property type="evidence" value="ECO:0007669"/>
    <property type="project" value="UniProtKB-KW"/>
</dbReference>
<organism evidence="11 12">
    <name type="scientific">Paraglomus occultum</name>
    <dbReference type="NCBI Taxonomy" id="144539"/>
    <lineage>
        <taxon>Eukaryota</taxon>
        <taxon>Fungi</taxon>
        <taxon>Fungi incertae sedis</taxon>
        <taxon>Mucoromycota</taxon>
        <taxon>Glomeromycotina</taxon>
        <taxon>Glomeromycetes</taxon>
        <taxon>Paraglomerales</taxon>
        <taxon>Paraglomeraceae</taxon>
        <taxon>Paraglomus</taxon>
    </lineage>
</organism>
<dbReference type="GO" id="GO:0005654">
    <property type="term" value="C:nucleoplasm"/>
    <property type="evidence" value="ECO:0007669"/>
    <property type="project" value="TreeGrafter"/>
</dbReference>
<comment type="caution">
    <text evidence="11">The sequence shown here is derived from an EMBL/GenBank/DDBJ whole genome shotgun (WGS) entry which is preliminary data.</text>
</comment>
<gene>
    <name evidence="11" type="ORF">POCULU_LOCUS3544</name>
</gene>
<keyword evidence="6" id="KW-0508">mRNA splicing</keyword>
<keyword evidence="3" id="KW-0507">mRNA processing</keyword>
<accession>A0A9N9A8K0</accession>
<name>A0A9N9A8K0_9GLOM</name>
<dbReference type="CDD" id="cd12442">
    <property type="entry name" value="RRM_RBM48"/>
    <property type="match status" value="1"/>
</dbReference>
<evidence type="ECO:0000259" key="10">
    <source>
        <dbReference type="PROSITE" id="PS50102"/>
    </source>
</evidence>
<dbReference type="Proteomes" id="UP000789572">
    <property type="component" value="Unassembled WGS sequence"/>
</dbReference>
<dbReference type="EMBL" id="CAJVPJ010000396">
    <property type="protein sequence ID" value="CAG8520448.1"/>
    <property type="molecule type" value="Genomic_DNA"/>
</dbReference>
<comment type="similarity">
    <text evidence="1">Belongs to the RBM48 family.</text>
</comment>
<keyword evidence="4" id="KW-0747">Spliceosome</keyword>
<dbReference type="PANTHER" id="PTHR20957">
    <property type="entry name" value="RNA-BINDING PROTEIN 48"/>
    <property type="match status" value="1"/>
</dbReference>
<dbReference type="InterPro" id="IPR039599">
    <property type="entry name" value="RBM48"/>
</dbReference>
<dbReference type="Gene3D" id="3.30.70.330">
    <property type="match status" value="1"/>
</dbReference>
<comment type="function">
    <text evidence="7">As a component of the minor spliceosome, involved in the splicing of U12-type introns in pre-mRNAs.</text>
</comment>
<evidence type="ECO:0000256" key="6">
    <source>
        <dbReference type="ARBA" id="ARBA00023187"/>
    </source>
</evidence>
<evidence type="ECO:0000256" key="4">
    <source>
        <dbReference type="ARBA" id="ARBA00022728"/>
    </source>
</evidence>